<dbReference type="OrthoDB" id="2516739at2759"/>
<evidence type="ECO:0000313" key="3">
    <source>
        <dbReference type="Proteomes" id="UP000320475"/>
    </source>
</evidence>
<comment type="caution">
    <text evidence="2">The sequence shown here is derived from an EMBL/GenBank/DDBJ whole genome shotgun (WGS) entry which is preliminary data.</text>
</comment>
<dbReference type="VEuPathDB" id="FungiDB:SeMB42_g07573"/>
<evidence type="ECO:0000259" key="1">
    <source>
        <dbReference type="Pfam" id="PF03732"/>
    </source>
</evidence>
<reference evidence="2 3" key="1">
    <citation type="journal article" date="2019" name="Sci. Rep.">
        <title>Comparative genomics of chytrid fungi reveal insights into the obligate biotrophic and pathogenic lifestyle of Synchytrium endobioticum.</title>
        <authorList>
            <person name="van de Vossenberg B.T.L.H."/>
            <person name="Warris S."/>
            <person name="Nguyen H.D.T."/>
            <person name="van Gent-Pelzer M.P.E."/>
            <person name="Joly D.L."/>
            <person name="van de Geest H.C."/>
            <person name="Bonants P.J.M."/>
            <person name="Smith D.S."/>
            <person name="Levesque C.A."/>
            <person name="van der Lee T.A.J."/>
        </authorList>
    </citation>
    <scope>NUCLEOTIDE SEQUENCE [LARGE SCALE GENOMIC DNA]</scope>
    <source>
        <strain evidence="2 3">LEV6574</strain>
    </source>
</reference>
<feature type="domain" description="Retrotransposon gag" evidence="1">
    <location>
        <begin position="161"/>
        <end position="240"/>
    </location>
</feature>
<evidence type="ECO:0000313" key="2">
    <source>
        <dbReference type="EMBL" id="TPX48441.1"/>
    </source>
</evidence>
<proteinExistence type="predicted"/>
<dbReference type="InterPro" id="IPR005162">
    <property type="entry name" value="Retrotrans_gag_dom"/>
</dbReference>
<accession>A0A507DAM0</accession>
<dbReference type="AlphaFoldDB" id="A0A507DAM0"/>
<sequence length="261" mass="30212">MASALLREDQVLMDILHDEIRVATQERDQYALLSNQTDAKDPNHKLFADQFKAFKTKVENLNRDLRAHIHDANKRYSEWQKHMAAGSSQQTTIPITNPKPEKDIKGLKLPEPFDGNPRNYSTWIFQCQNILRVQPSYDKDEKKIVFLGTLMVKSACAWYEQWVKSHSRASGQITSTYAEFVKDLESTFKDKLEVTTCHKVFSSRQGTRSISDYAIEFRTLCSKAELEVDHQIDIFMKSLNSGIKAIWHPQTLRPKCNFQNI</sequence>
<protein>
    <recommendedName>
        <fullName evidence="1">Retrotransposon gag domain-containing protein</fullName>
    </recommendedName>
</protein>
<dbReference type="Proteomes" id="UP000320475">
    <property type="component" value="Unassembled WGS sequence"/>
</dbReference>
<organism evidence="2 3">
    <name type="scientific">Synchytrium endobioticum</name>
    <dbReference type="NCBI Taxonomy" id="286115"/>
    <lineage>
        <taxon>Eukaryota</taxon>
        <taxon>Fungi</taxon>
        <taxon>Fungi incertae sedis</taxon>
        <taxon>Chytridiomycota</taxon>
        <taxon>Chytridiomycota incertae sedis</taxon>
        <taxon>Chytridiomycetes</taxon>
        <taxon>Synchytriales</taxon>
        <taxon>Synchytriaceae</taxon>
        <taxon>Synchytrium</taxon>
    </lineage>
</organism>
<dbReference type="Pfam" id="PF03732">
    <property type="entry name" value="Retrotrans_gag"/>
    <property type="match status" value="1"/>
</dbReference>
<gene>
    <name evidence="2" type="ORF">SeLEV6574_g02033</name>
</gene>
<dbReference type="EMBL" id="QEAM01000052">
    <property type="protein sequence ID" value="TPX48441.1"/>
    <property type="molecule type" value="Genomic_DNA"/>
</dbReference>
<name>A0A507DAM0_9FUNG</name>